<evidence type="ECO:0000256" key="1">
    <source>
        <dbReference type="SAM" id="Phobius"/>
    </source>
</evidence>
<evidence type="ECO:0000313" key="2">
    <source>
        <dbReference type="EMBL" id="GHI27230.1"/>
    </source>
</evidence>
<name>A0ABQ3PQE9_9ACTN</name>
<protein>
    <submittedName>
        <fullName evidence="2">Uncharacterized protein</fullName>
    </submittedName>
</protein>
<dbReference type="EMBL" id="BNDW01000117">
    <property type="protein sequence ID" value="GHI27230.1"/>
    <property type="molecule type" value="Genomic_DNA"/>
</dbReference>
<feature type="transmembrane region" description="Helical" evidence="1">
    <location>
        <begin position="56"/>
        <end position="75"/>
    </location>
</feature>
<feature type="transmembrane region" description="Helical" evidence="1">
    <location>
        <begin position="87"/>
        <end position="113"/>
    </location>
</feature>
<comment type="caution">
    <text evidence="2">The sequence shown here is derived from an EMBL/GenBank/DDBJ whole genome shotgun (WGS) entry which is preliminary data.</text>
</comment>
<reference evidence="2" key="1">
    <citation type="submission" date="2024-05" db="EMBL/GenBank/DDBJ databases">
        <title>Whole genome shotgun sequence of Streptomyces hydrogenans NBRC 13475.</title>
        <authorList>
            <person name="Komaki H."/>
            <person name="Tamura T."/>
        </authorList>
    </citation>
    <scope>NUCLEOTIDE SEQUENCE</scope>
    <source>
        <strain evidence="2">NBRC 13475</strain>
    </source>
</reference>
<gene>
    <name evidence="2" type="ORF">Shyd_86010</name>
</gene>
<accession>A0ABQ3PQE9</accession>
<feature type="transmembrane region" description="Helical" evidence="1">
    <location>
        <begin position="133"/>
        <end position="154"/>
    </location>
</feature>
<keyword evidence="1" id="KW-0812">Transmembrane</keyword>
<dbReference type="Proteomes" id="UP001052739">
    <property type="component" value="Unassembled WGS sequence"/>
</dbReference>
<keyword evidence="3" id="KW-1185">Reference proteome</keyword>
<keyword evidence="1" id="KW-1133">Transmembrane helix</keyword>
<keyword evidence="1" id="KW-0472">Membrane</keyword>
<sequence>MDLNWYIVGKILPLGRLIGHSPSTEERKEEQDLCRRLARGEHLDKEELDACFGPAAWAWIGAVMASIAALAVCGRSGDSVGGVVFEIINFALLAVFGTAGALVFICLFRNAMLDRTSEWEHGSWRWRVANRCYYPRAYDFWLAVALAVWPTLWATRLV</sequence>
<evidence type="ECO:0000313" key="3">
    <source>
        <dbReference type="Proteomes" id="UP001052739"/>
    </source>
</evidence>
<proteinExistence type="predicted"/>
<organism evidence="2 3">
    <name type="scientific">Streptomyces hydrogenans</name>
    <dbReference type="NCBI Taxonomy" id="1873719"/>
    <lineage>
        <taxon>Bacteria</taxon>
        <taxon>Bacillati</taxon>
        <taxon>Actinomycetota</taxon>
        <taxon>Actinomycetes</taxon>
        <taxon>Kitasatosporales</taxon>
        <taxon>Streptomycetaceae</taxon>
        <taxon>Streptomyces</taxon>
    </lineage>
</organism>
<dbReference type="RefSeq" id="WP_190226150.1">
    <property type="nucleotide sequence ID" value="NZ_BNBS01000159.1"/>
</dbReference>